<reference evidence="3 4" key="1">
    <citation type="submission" date="2023-11" db="EMBL/GenBank/DDBJ databases">
        <title>Plant-associative lifestyle of Vibrio porteresiae and its evolutionary dynamics.</title>
        <authorList>
            <person name="Rameshkumar N."/>
            <person name="Kirti K."/>
        </authorList>
    </citation>
    <scope>NUCLEOTIDE SEQUENCE [LARGE SCALE GENOMIC DNA]</scope>
    <source>
        <strain evidence="3 4">MSSRF7</strain>
    </source>
</reference>
<dbReference type="Pfam" id="PF00487">
    <property type="entry name" value="FA_desaturase"/>
    <property type="match status" value="1"/>
</dbReference>
<comment type="caution">
    <text evidence="3">The sequence shown here is derived from an EMBL/GenBank/DDBJ whole genome shotgun (WGS) entry which is preliminary data.</text>
</comment>
<evidence type="ECO:0000259" key="2">
    <source>
        <dbReference type="Pfam" id="PF00487"/>
    </source>
</evidence>
<feature type="transmembrane region" description="Helical" evidence="1">
    <location>
        <begin position="189"/>
        <end position="208"/>
    </location>
</feature>
<accession>A0ABU4IP68</accession>
<keyword evidence="4" id="KW-1185">Reference proteome</keyword>
<feature type="transmembrane region" description="Helical" evidence="1">
    <location>
        <begin position="56"/>
        <end position="74"/>
    </location>
</feature>
<organism evidence="3 4">
    <name type="scientific">Vibrio rhizosphaerae</name>
    <dbReference type="NCBI Taxonomy" id="398736"/>
    <lineage>
        <taxon>Bacteria</taxon>
        <taxon>Pseudomonadati</taxon>
        <taxon>Pseudomonadota</taxon>
        <taxon>Gammaproteobacteria</taxon>
        <taxon>Vibrionales</taxon>
        <taxon>Vibrionaceae</taxon>
        <taxon>Vibrio</taxon>
    </lineage>
</organism>
<dbReference type="GO" id="GO:0016491">
    <property type="term" value="F:oxidoreductase activity"/>
    <property type="evidence" value="ECO:0007669"/>
    <property type="project" value="UniProtKB-KW"/>
</dbReference>
<proteinExistence type="predicted"/>
<dbReference type="Proteomes" id="UP001279860">
    <property type="component" value="Unassembled WGS sequence"/>
</dbReference>
<sequence>MSIHESSLTDDEYSEFLNRYFKPSVIQFVGRSLLSTLIAFILTVSAAIYWHENQMTTWILAVVAVVSFAVHLRFQENLVHSGSHYCVSHNPVANDLLVNIFAGLQVAQQVKAYRLSHSMHHTYFGSDNDPCKARYENQHRPLRNMLSMTLSFYQQINANKIAVLMTVLYYTGLYALVVQTVSVEIATRLLMLVLMAFFLVLPVIRYIAEMAEHDYALSDSEFGSTFNNLSVVDRWLFHPAADGYHLLHHLYPAIPFWQHKKAHRFLMERDEQYVNGHHKTSTVEKFRLFIGEKS</sequence>
<keyword evidence="1" id="KW-0812">Transmembrane</keyword>
<name>A0ABU4IP68_9VIBR</name>
<feature type="transmembrane region" description="Helical" evidence="1">
    <location>
        <begin position="28"/>
        <end position="50"/>
    </location>
</feature>
<protein>
    <submittedName>
        <fullName evidence="3">Fatty acid desaturase</fullName>
        <ecNumber evidence="3">1.14.19.-</ecNumber>
    </submittedName>
</protein>
<dbReference type="EMBL" id="JAWRCP010000001">
    <property type="protein sequence ID" value="MDW6091094.1"/>
    <property type="molecule type" value="Genomic_DNA"/>
</dbReference>
<evidence type="ECO:0000313" key="3">
    <source>
        <dbReference type="EMBL" id="MDW6091094.1"/>
    </source>
</evidence>
<dbReference type="InterPro" id="IPR005804">
    <property type="entry name" value="FA_desaturase_dom"/>
</dbReference>
<keyword evidence="1" id="KW-1133">Transmembrane helix</keyword>
<keyword evidence="3" id="KW-0560">Oxidoreductase</keyword>
<keyword evidence="1" id="KW-0472">Membrane</keyword>
<evidence type="ECO:0000256" key="1">
    <source>
        <dbReference type="SAM" id="Phobius"/>
    </source>
</evidence>
<evidence type="ECO:0000313" key="4">
    <source>
        <dbReference type="Proteomes" id="UP001279860"/>
    </source>
</evidence>
<feature type="domain" description="Fatty acid desaturase" evidence="2">
    <location>
        <begin position="57"/>
        <end position="278"/>
    </location>
</feature>
<gene>
    <name evidence="3" type="ORF">SBX64_00660</name>
</gene>
<dbReference type="RefSeq" id="WP_169739388.1">
    <property type="nucleotide sequence ID" value="NZ_AP024903.1"/>
</dbReference>
<feature type="transmembrane region" description="Helical" evidence="1">
    <location>
        <begin position="161"/>
        <end position="183"/>
    </location>
</feature>
<dbReference type="EC" id="1.14.19.-" evidence="3"/>